<reference evidence="2 3" key="1">
    <citation type="submission" date="2019-06" db="EMBL/GenBank/DDBJ databases">
        <title>Saccharibacillus brassicae sp. nov., an endophytic bacterium isolated from Chinese cabbage seeds (Brassica pekinensis).</title>
        <authorList>
            <person name="Jiang L."/>
            <person name="Lee J."/>
            <person name="Kim S.W."/>
        </authorList>
    </citation>
    <scope>NUCLEOTIDE SEQUENCE [LARGE SCALE GENOMIC DNA]</scope>
    <source>
        <strain evidence="3">KCTC 43072 / ATSA2</strain>
    </source>
</reference>
<name>A0A4Y6V201_SACBS</name>
<dbReference type="Proteomes" id="UP000316968">
    <property type="component" value="Chromosome"/>
</dbReference>
<sequence length="137" mass="16061">MGRSRGGLTTKIQAIFDALGNPLKFELTPRQAHDSVKGYEMLSQFDLSNREVLADRAYDTDAIRTLLREQNAIAVIPSKRNRRVKQPYDRSVYKERHLVECFFNKMKNYRRLATRYDKTASMFKAFLALISIRIWLK</sequence>
<accession>A0A4Y6V201</accession>
<dbReference type="Pfam" id="PF01609">
    <property type="entry name" value="DDE_Tnp_1"/>
    <property type="match status" value="1"/>
</dbReference>
<organism evidence="2 3">
    <name type="scientific">Saccharibacillus brassicae</name>
    <dbReference type="NCBI Taxonomy" id="2583377"/>
    <lineage>
        <taxon>Bacteria</taxon>
        <taxon>Bacillati</taxon>
        <taxon>Bacillota</taxon>
        <taxon>Bacilli</taxon>
        <taxon>Bacillales</taxon>
        <taxon>Paenibacillaceae</taxon>
        <taxon>Saccharibacillus</taxon>
    </lineage>
</organism>
<gene>
    <name evidence="2" type="ORF">FFV09_18455</name>
</gene>
<dbReference type="PANTHER" id="PTHR30007">
    <property type="entry name" value="PHP DOMAIN PROTEIN"/>
    <property type="match status" value="1"/>
</dbReference>
<dbReference type="GO" id="GO:0006313">
    <property type="term" value="P:DNA transposition"/>
    <property type="evidence" value="ECO:0007669"/>
    <property type="project" value="InterPro"/>
</dbReference>
<dbReference type="EMBL" id="CP041217">
    <property type="protein sequence ID" value="QDH22651.1"/>
    <property type="molecule type" value="Genomic_DNA"/>
</dbReference>
<dbReference type="AlphaFoldDB" id="A0A4Y6V201"/>
<evidence type="ECO:0000313" key="3">
    <source>
        <dbReference type="Proteomes" id="UP000316968"/>
    </source>
</evidence>
<dbReference type="GO" id="GO:0003677">
    <property type="term" value="F:DNA binding"/>
    <property type="evidence" value="ECO:0007669"/>
    <property type="project" value="InterPro"/>
</dbReference>
<evidence type="ECO:0000259" key="1">
    <source>
        <dbReference type="Pfam" id="PF01609"/>
    </source>
</evidence>
<dbReference type="GO" id="GO:0004803">
    <property type="term" value="F:transposase activity"/>
    <property type="evidence" value="ECO:0007669"/>
    <property type="project" value="InterPro"/>
</dbReference>
<dbReference type="InterPro" id="IPR002559">
    <property type="entry name" value="Transposase_11"/>
</dbReference>
<protein>
    <submittedName>
        <fullName evidence="2">IS5 family transposase</fullName>
    </submittedName>
</protein>
<evidence type="ECO:0000313" key="2">
    <source>
        <dbReference type="EMBL" id="QDH22651.1"/>
    </source>
</evidence>
<dbReference type="KEGG" id="saca:FFV09_18455"/>
<feature type="domain" description="Transposase IS4-like" evidence="1">
    <location>
        <begin position="5"/>
        <end position="131"/>
    </location>
</feature>
<keyword evidence="3" id="KW-1185">Reference proteome</keyword>
<proteinExistence type="predicted"/>
<dbReference type="PANTHER" id="PTHR30007:SF1">
    <property type="entry name" value="BLR1914 PROTEIN"/>
    <property type="match status" value="1"/>
</dbReference>
<dbReference type="NCBIfam" id="NF033580">
    <property type="entry name" value="transpos_IS5_3"/>
    <property type="match status" value="1"/>
</dbReference>
<dbReference type="OrthoDB" id="192297at2"/>